<proteinExistence type="inferred from homology"/>
<feature type="transmembrane region" description="Helical" evidence="7">
    <location>
        <begin position="218"/>
        <end position="236"/>
    </location>
</feature>
<evidence type="ECO:0000256" key="2">
    <source>
        <dbReference type="ARBA" id="ARBA00005551"/>
    </source>
</evidence>
<organism evidence="9 10">
    <name type="scientific">Nocardiopsis mwathae</name>
    <dbReference type="NCBI Taxonomy" id="1472723"/>
    <lineage>
        <taxon>Bacteria</taxon>
        <taxon>Bacillati</taxon>
        <taxon>Actinomycetota</taxon>
        <taxon>Actinomycetes</taxon>
        <taxon>Streptosporangiales</taxon>
        <taxon>Nocardiopsidaceae</taxon>
        <taxon>Nocardiopsis</taxon>
    </lineage>
</organism>
<feature type="transmembrane region" description="Helical" evidence="7">
    <location>
        <begin position="60"/>
        <end position="78"/>
    </location>
</feature>
<feature type="transmembrane region" description="Helical" evidence="7">
    <location>
        <begin position="324"/>
        <end position="345"/>
    </location>
</feature>
<feature type="transmembrane region" description="Helical" evidence="7">
    <location>
        <begin position="117"/>
        <end position="138"/>
    </location>
</feature>
<feature type="transmembrane region" description="Helical" evidence="7">
    <location>
        <begin position="351"/>
        <end position="371"/>
    </location>
</feature>
<evidence type="ECO:0000256" key="6">
    <source>
        <dbReference type="ARBA" id="ARBA00023136"/>
    </source>
</evidence>
<evidence type="ECO:0000256" key="4">
    <source>
        <dbReference type="ARBA" id="ARBA00022692"/>
    </source>
</evidence>
<feature type="transmembrane region" description="Helical" evidence="7">
    <location>
        <begin position="6"/>
        <end position="24"/>
    </location>
</feature>
<dbReference type="Pfam" id="PF00999">
    <property type="entry name" value="Na_H_Exchanger"/>
    <property type="match status" value="1"/>
</dbReference>
<feature type="domain" description="Cation/H+ exchanger transmembrane" evidence="8">
    <location>
        <begin position="14"/>
        <end position="369"/>
    </location>
</feature>
<evidence type="ECO:0000313" key="9">
    <source>
        <dbReference type="EMBL" id="MBB6171683.1"/>
    </source>
</evidence>
<dbReference type="RefSeq" id="WP_184074913.1">
    <property type="nucleotide sequence ID" value="NZ_JACHDS010000001.1"/>
</dbReference>
<evidence type="ECO:0000256" key="3">
    <source>
        <dbReference type="ARBA" id="ARBA00022448"/>
    </source>
</evidence>
<feature type="transmembrane region" description="Helical" evidence="7">
    <location>
        <begin position="290"/>
        <end position="312"/>
    </location>
</feature>
<evidence type="ECO:0000313" key="10">
    <source>
        <dbReference type="Proteomes" id="UP000546642"/>
    </source>
</evidence>
<dbReference type="AlphaFoldDB" id="A0A7W9YGF2"/>
<dbReference type="EMBL" id="JACHDS010000001">
    <property type="protein sequence ID" value="MBB6171683.1"/>
    <property type="molecule type" value="Genomic_DNA"/>
</dbReference>
<keyword evidence="6 7" id="KW-0472">Membrane</keyword>
<protein>
    <submittedName>
        <fullName evidence="9">CPA2 family monovalent cation:H+ antiporter-2</fullName>
    </submittedName>
</protein>
<sequence length="390" mass="39891">MPVLPALLLELGIVLAVLGILCALARRIGFSPVPLYLLAGLALGEGGVAPVPAVGMFVEVGASIGVVLLLLALGLEFSVSEFSASIRTHVPSAVVNCVLNALPGAIAGWALGLGLVGSMALAGITWISSSGIVARLLGDLRRLGNRETPSVLSVLVLEDLAMAAYLPLVGVLAAGGAWWHALISSVVASAAVAVAFIASYRHGVRLTRLLDTADTEQFLLRILGLTLIVAGVAEILGASAAVGAFLVGLVLTGQVADRARRIIGPLRDLFAAAFFLTIGLAMDARELPAVLPVAVALAVVTAFTKVATGWYAARRDGVGPRGRLRAGAALIARGEFSIIIAGMVITTTDGIIGPLTTAYVIILAVVGPTVARLVDLVPPRTGPLREAKTV</sequence>
<evidence type="ECO:0000259" key="8">
    <source>
        <dbReference type="Pfam" id="PF00999"/>
    </source>
</evidence>
<feature type="transmembrane region" description="Helical" evidence="7">
    <location>
        <begin position="90"/>
        <end position="111"/>
    </location>
</feature>
<accession>A0A7W9YGF2</accession>
<keyword evidence="10" id="KW-1185">Reference proteome</keyword>
<comment type="subcellular location">
    <subcellularLocation>
        <location evidence="1">Membrane</location>
        <topology evidence="1">Multi-pass membrane protein</topology>
    </subcellularLocation>
</comment>
<dbReference type="GO" id="GO:0015297">
    <property type="term" value="F:antiporter activity"/>
    <property type="evidence" value="ECO:0007669"/>
    <property type="project" value="InterPro"/>
</dbReference>
<dbReference type="InterPro" id="IPR006153">
    <property type="entry name" value="Cation/H_exchanger_TM"/>
</dbReference>
<feature type="transmembrane region" description="Helical" evidence="7">
    <location>
        <begin position="178"/>
        <end position="198"/>
    </location>
</feature>
<dbReference type="PANTHER" id="PTHR42751:SF6">
    <property type="entry name" value="CONSERVED INTEGRAL MEMBRANE TRANSPORT PROTEIN-RELATED"/>
    <property type="match status" value="1"/>
</dbReference>
<evidence type="ECO:0000256" key="5">
    <source>
        <dbReference type="ARBA" id="ARBA00022989"/>
    </source>
</evidence>
<dbReference type="GO" id="GO:1902600">
    <property type="term" value="P:proton transmembrane transport"/>
    <property type="evidence" value="ECO:0007669"/>
    <property type="project" value="InterPro"/>
</dbReference>
<keyword evidence="5 7" id="KW-1133">Transmembrane helix</keyword>
<dbReference type="InterPro" id="IPR038770">
    <property type="entry name" value="Na+/solute_symporter_sf"/>
</dbReference>
<keyword evidence="4 7" id="KW-0812">Transmembrane</keyword>
<reference evidence="9 10" key="1">
    <citation type="submission" date="2020-08" db="EMBL/GenBank/DDBJ databases">
        <title>Sequencing the genomes of 1000 actinobacteria strains.</title>
        <authorList>
            <person name="Klenk H.-P."/>
        </authorList>
    </citation>
    <scope>NUCLEOTIDE SEQUENCE [LARGE SCALE GENOMIC DNA]</scope>
    <source>
        <strain evidence="9 10">DSM 46659</strain>
    </source>
</reference>
<comment type="caution">
    <text evidence="9">The sequence shown here is derived from an EMBL/GenBank/DDBJ whole genome shotgun (WGS) entry which is preliminary data.</text>
</comment>
<comment type="similarity">
    <text evidence="2">Belongs to the monovalent cation:proton antiporter 2 (CPA2) transporter (TC 2.A.37) family.</text>
</comment>
<feature type="transmembrane region" description="Helical" evidence="7">
    <location>
        <begin position="150"/>
        <end position="172"/>
    </location>
</feature>
<gene>
    <name evidence="9" type="ORF">HNR23_001743</name>
</gene>
<dbReference type="GO" id="GO:0016020">
    <property type="term" value="C:membrane"/>
    <property type="evidence" value="ECO:0007669"/>
    <property type="project" value="UniProtKB-SubCell"/>
</dbReference>
<dbReference type="PANTHER" id="PTHR42751">
    <property type="entry name" value="SODIUM/HYDROGEN EXCHANGER FAMILY/TRKA DOMAIN PROTEIN"/>
    <property type="match status" value="1"/>
</dbReference>
<keyword evidence="3" id="KW-0813">Transport</keyword>
<name>A0A7W9YGF2_9ACTN</name>
<dbReference type="Gene3D" id="1.20.1530.20">
    <property type="match status" value="1"/>
</dbReference>
<dbReference type="Proteomes" id="UP000546642">
    <property type="component" value="Unassembled WGS sequence"/>
</dbReference>
<evidence type="ECO:0000256" key="1">
    <source>
        <dbReference type="ARBA" id="ARBA00004141"/>
    </source>
</evidence>
<evidence type="ECO:0000256" key="7">
    <source>
        <dbReference type="SAM" id="Phobius"/>
    </source>
</evidence>